<sequence length="230" mass="26826">MQALREHLLSLQDIKYQKFHSALCPGIDNIIGIRIPVLRKLANEIVREGDYHTYLQKALTEPFIYSEESTLCGMILGLLKIDFAELLENLHFFVPRIDNWAVCDVTCGGLKAFKKNQAQGREFLQQYLASPREYELRFAVVMLMNYYNDDTYIDSTLKELNNVRHDGYYVKMAVAWALSLCFVKQRAKTIVLFQNNELDDFTYNKAIQKCRESFRVSDADKSLLQNMKRK</sequence>
<keyword evidence="3" id="KW-1185">Reference proteome</keyword>
<evidence type="ECO:0000313" key="4">
    <source>
        <dbReference type="Proteomes" id="UP000484547"/>
    </source>
</evidence>
<proteinExistence type="predicted"/>
<dbReference type="OrthoDB" id="9784740at2"/>
<dbReference type="EMBL" id="WNBM01000001">
    <property type="protein sequence ID" value="MTT75061.1"/>
    <property type="molecule type" value="Genomic_DNA"/>
</dbReference>
<organism evidence="1 4">
    <name type="scientific">Phascolarctobacterium faecium</name>
    <dbReference type="NCBI Taxonomy" id="33025"/>
    <lineage>
        <taxon>Bacteria</taxon>
        <taxon>Bacillati</taxon>
        <taxon>Bacillota</taxon>
        <taxon>Negativicutes</taxon>
        <taxon>Acidaminococcales</taxon>
        <taxon>Acidaminococcaceae</taxon>
        <taxon>Phascolarctobacterium</taxon>
    </lineage>
</organism>
<dbReference type="CDD" id="cd06561">
    <property type="entry name" value="AlkD_like"/>
    <property type="match status" value="1"/>
</dbReference>
<dbReference type="PANTHER" id="PTHR34070">
    <property type="entry name" value="ARMADILLO-TYPE FOLD"/>
    <property type="match status" value="1"/>
</dbReference>
<dbReference type="AlphaFoldDB" id="A0A7X3BUZ7"/>
<dbReference type="RefSeq" id="WP_155163551.1">
    <property type="nucleotide sequence ID" value="NZ_WNBG01000001.1"/>
</dbReference>
<dbReference type="SUPFAM" id="SSF48371">
    <property type="entry name" value="ARM repeat"/>
    <property type="match status" value="1"/>
</dbReference>
<name>A0A7X3BUZ7_9FIRM</name>
<dbReference type="Proteomes" id="UP000484547">
    <property type="component" value="Unassembled WGS sequence"/>
</dbReference>
<evidence type="ECO:0000313" key="2">
    <source>
        <dbReference type="EMBL" id="MTU03192.1"/>
    </source>
</evidence>
<gene>
    <name evidence="1" type="ORF">GMD11_02095</name>
    <name evidence="2" type="ORF">GMD18_02090</name>
</gene>
<evidence type="ECO:0000313" key="1">
    <source>
        <dbReference type="EMBL" id="MTT75061.1"/>
    </source>
</evidence>
<dbReference type="Proteomes" id="UP000443070">
    <property type="component" value="Unassembled WGS sequence"/>
</dbReference>
<accession>A0A7X3BUZ7</accession>
<dbReference type="PANTHER" id="PTHR34070:SF1">
    <property type="entry name" value="DNA ALKYLATION REPAIR PROTEIN"/>
    <property type="match status" value="1"/>
</dbReference>
<dbReference type="InterPro" id="IPR014825">
    <property type="entry name" value="DNA_alkylation"/>
</dbReference>
<dbReference type="EMBL" id="WNBW01000001">
    <property type="protein sequence ID" value="MTU03192.1"/>
    <property type="molecule type" value="Genomic_DNA"/>
</dbReference>
<dbReference type="InterPro" id="IPR016024">
    <property type="entry name" value="ARM-type_fold"/>
</dbReference>
<dbReference type="Pfam" id="PF08713">
    <property type="entry name" value="DNA_alkylation"/>
    <property type="match status" value="1"/>
</dbReference>
<comment type="caution">
    <text evidence="1">The sequence shown here is derived from an EMBL/GenBank/DDBJ whole genome shotgun (WGS) entry which is preliminary data.</text>
</comment>
<protein>
    <submittedName>
        <fullName evidence="1">DNA alkylation repair protein</fullName>
    </submittedName>
</protein>
<evidence type="ECO:0000313" key="3">
    <source>
        <dbReference type="Proteomes" id="UP000443070"/>
    </source>
</evidence>
<reference evidence="3 4" key="1">
    <citation type="journal article" date="2019" name="Nat. Med.">
        <title>A library of human gut bacterial isolates paired with longitudinal multiomics data enables mechanistic microbiome research.</title>
        <authorList>
            <person name="Poyet M."/>
            <person name="Groussin M."/>
            <person name="Gibbons S.M."/>
            <person name="Avila-Pacheco J."/>
            <person name="Jiang X."/>
            <person name="Kearney S.M."/>
            <person name="Perrotta A.R."/>
            <person name="Berdy B."/>
            <person name="Zhao S."/>
            <person name="Lieberman T.D."/>
            <person name="Swanson P.K."/>
            <person name="Smith M."/>
            <person name="Roesemann S."/>
            <person name="Alexander J.E."/>
            <person name="Rich S.A."/>
            <person name="Livny J."/>
            <person name="Vlamakis H."/>
            <person name="Clish C."/>
            <person name="Bullock K."/>
            <person name="Deik A."/>
            <person name="Scott J."/>
            <person name="Pierce K.A."/>
            <person name="Xavier R.J."/>
            <person name="Alm E.J."/>
        </authorList>
    </citation>
    <scope>NUCLEOTIDE SEQUENCE [LARGE SCALE GENOMIC DNA]</scope>
    <source>
        <strain evidence="1 4">BIOML-A13</strain>
        <strain evidence="2 3">BIOML-A3</strain>
    </source>
</reference>
<dbReference type="Gene3D" id="1.25.10.90">
    <property type="match status" value="1"/>
</dbReference>